<keyword evidence="1" id="KW-0479">Metal-binding</keyword>
<organism evidence="3">
    <name type="scientific">Dasosvirus sp</name>
    <dbReference type="NCBI Taxonomy" id="2487764"/>
    <lineage>
        <taxon>Viruses</taxon>
        <taxon>Varidnaviria</taxon>
        <taxon>Bamfordvirae</taxon>
        <taxon>Nucleocytoviricota</taxon>
        <taxon>Megaviricetes</taxon>
        <taxon>Imitervirales</taxon>
        <taxon>Mimiviridae</taxon>
        <taxon>Klosneuvirinae</taxon>
    </lineage>
</organism>
<dbReference type="EMBL" id="MK072046">
    <property type="protein sequence ID" value="AYV77535.1"/>
    <property type="molecule type" value="Genomic_DNA"/>
</dbReference>
<protein>
    <recommendedName>
        <fullName evidence="2">RING-type domain-containing protein</fullName>
    </recommendedName>
</protein>
<feature type="domain" description="RING-type" evidence="2">
    <location>
        <begin position="5"/>
        <end position="44"/>
    </location>
</feature>
<evidence type="ECO:0000259" key="2">
    <source>
        <dbReference type="PROSITE" id="PS50089"/>
    </source>
</evidence>
<dbReference type="Gene3D" id="3.30.40.10">
    <property type="entry name" value="Zinc/RING finger domain, C3HC4 (zinc finger)"/>
    <property type="match status" value="1"/>
</dbReference>
<accession>A0A3G4ZRN7</accession>
<dbReference type="InterPro" id="IPR001841">
    <property type="entry name" value="Znf_RING"/>
</dbReference>
<dbReference type="SUPFAM" id="SSF57850">
    <property type="entry name" value="RING/U-box"/>
    <property type="match status" value="1"/>
</dbReference>
<dbReference type="PROSITE" id="PS50089">
    <property type="entry name" value="ZF_RING_2"/>
    <property type="match status" value="1"/>
</dbReference>
<gene>
    <name evidence="3" type="ORF">Dasosvirus5_14</name>
</gene>
<keyword evidence="1" id="KW-0863">Zinc-finger</keyword>
<evidence type="ECO:0000313" key="3">
    <source>
        <dbReference type="EMBL" id="AYV77535.1"/>
    </source>
</evidence>
<evidence type="ECO:0000256" key="1">
    <source>
        <dbReference type="PROSITE-ProRule" id="PRU00175"/>
    </source>
</evidence>
<keyword evidence="1" id="KW-0862">Zinc</keyword>
<dbReference type="InterPro" id="IPR013083">
    <property type="entry name" value="Znf_RING/FYVE/PHD"/>
</dbReference>
<name>A0A3G4ZRN7_9VIRU</name>
<sequence>MNMDCEICYIDNNNIQRLECYHQMCTKCFCRMIEHHHIFCPFCRQKISIDYMINNYTGKYQFIITDEKIEIVNHANTTFWKSTIKTLYTITVTVLMHLACDYL</sequence>
<dbReference type="GO" id="GO:0008270">
    <property type="term" value="F:zinc ion binding"/>
    <property type="evidence" value="ECO:0007669"/>
    <property type="project" value="UniProtKB-KW"/>
</dbReference>
<proteinExistence type="predicted"/>
<reference evidence="3" key="1">
    <citation type="submission" date="2018-10" db="EMBL/GenBank/DDBJ databases">
        <title>Hidden diversity of soil giant viruses.</title>
        <authorList>
            <person name="Schulz F."/>
            <person name="Alteio L."/>
            <person name="Goudeau D."/>
            <person name="Ryan E.M."/>
            <person name="Malmstrom R.R."/>
            <person name="Blanchard J."/>
            <person name="Woyke T."/>
        </authorList>
    </citation>
    <scope>NUCLEOTIDE SEQUENCE</scope>
    <source>
        <strain evidence="3">DSV1</strain>
    </source>
</reference>